<dbReference type="RefSeq" id="WP_345363536.1">
    <property type="nucleotide sequence ID" value="NZ_BAABII010000010.1"/>
</dbReference>
<dbReference type="Pfam" id="PF05116">
    <property type="entry name" value="S6PP"/>
    <property type="match status" value="1"/>
</dbReference>
<dbReference type="GO" id="GO:0016787">
    <property type="term" value="F:hydrolase activity"/>
    <property type="evidence" value="ECO:0007669"/>
    <property type="project" value="UniProtKB-KW"/>
</dbReference>
<dbReference type="InterPro" id="IPR036412">
    <property type="entry name" value="HAD-like_sf"/>
</dbReference>
<dbReference type="EMBL" id="JBGEHV010000008">
    <property type="protein sequence ID" value="MEY8039099.1"/>
    <property type="molecule type" value="Genomic_DNA"/>
</dbReference>
<dbReference type="PANTHER" id="PTHR10000">
    <property type="entry name" value="PHOSPHOSERINE PHOSPHATASE"/>
    <property type="match status" value="1"/>
</dbReference>
<dbReference type="PANTHER" id="PTHR10000:SF57">
    <property type="entry name" value="KANOSAMINE-6-PHOSPHATE PHOSPHATASE"/>
    <property type="match status" value="1"/>
</dbReference>
<keyword evidence="4" id="KW-1185">Reference proteome</keyword>
<evidence type="ECO:0000256" key="1">
    <source>
        <dbReference type="ARBA" id="ARBA00022801"/>
    </source>
</evidence>
<dbReference type="InterPro" id="IPR006380">
    <property type="entry name" value="SPP-like_dom"/>
</dbReference>
<gene>
    <name evidence="3" type="ORF">AB8O55_06790</name>
</gene>
<reference evidence="3 4" key="1">
    <citation type="submission" date="2024-08" db="EMBL/GenBank/DDBJ databases">
        <title>Genome mining of Saccharopolyspora cebuensis PGLac3 from Nigerian medicinal plant.</title>
        <authorList>
            <person name="Ezeobiora C.E."/>
            <person name="Igbokwe N.H."/>
            <person name="Amin D.H."/>
            <person name="Mendie U.E."/>
        </authorList>
    </citation>
    <scope>NUCLEOTIDE SEQUENCE [LARGE SCALE GENOMIC DNA]</scope>
    <source>
        <strain evidence="3 4">PGLac3</strain>
    </source>
</reference>
<evidence type="ECO:0000313" key="3">
    <source>
        <dbReference type="EMBL" id="MEY8039099.1"/>
    </source>
</evidence>
<organism evidence="3 4">
    <name type="scientific">Saccharopolyspora cebuensis</name>
    <dbReference type="NCBI Taxonomy" id="418759"/>
    <lineage>
        <taxon>Bacteria</taxon>
        <taxon>Bacillati</taxon>
        <taxon>Actinomycetota</taxon>
        <taxon>Actinomycetes</taxon>
        <taxon>Pseudonocardiales</taxon>
        <taxon>Pseudonocardiaceae</taxon>
        <taxon>Saccharopolyspora</taxon>
    </lineage>
</organism>
<dbReference type="Gene3D" id="3.30.70.1410">
    <property type="entry name" value="yhjk (haloacid dehalogenase-like hydrolase protein) domain"/>
    <property type="match status" value="1"/>
</dbReference>
<evidence type="ECO:0000259" key="2">
    <source>
        <dbReference type="Pfam" id="PF05116"/>
    </source>
</evidence>
<feature type="domain" description="Sucrose phosphatase-like" evidence="2">
    <location>
        <begin position="9"/>
        <end position="235"/>
    </location>
</feature>
<evidence type="ECO:0000313" key="4">
    <source>
        <dbReference type="Proteomes" id="UP001564626"/>
    </source>
</evidence>
<comment type="caution">
    <text evidence="3">The sequence shown here is derived from an EMBL/GenBank/DDBJ whole genome shotgun (WGS) entry which is preliminary data.</text>
</comment>
<dbReference type="SUPFAM" id="SSF56784">
    <property type="entry name" value="HAD-like"/>
    <property type="match status" value="1"/>
</dbReference>
<proteinExistence type="predicted"/>
<sequence length="267" mass="28791">MSGRAQDAIVFCDFDATFWDHREPDRTVADIERLDLLIKAWPGRLLFGWVTGSSVAGALDLVRGAGLDFLPDFVSGDLGTDLRFREAGALVADRQWRHRLGTSGFTHRSVAEIVATFEAARGIRLVPQQPEFPAFKCGYYLPPEGADAANHLVELAAGKGVAVNLNRCNPDAGDPPGFFDVDFVPVGTGKAETVTYVLAGLDRATESFGFGDSGNDLAMLHNVDFPWLVANATEEAKRAGFPVTHRSCLGGVLDVLEGSLAREEETP</sequence>
<accession>A0ABV4CI72</accession>
<dbReference type="Proteomes" id="UP001564626">
    <property type="component" value="Unassembled WGS sequence"/>
</dbReference>
<protein>
    <submittedName>
        <fullName evidence="3">HAD family hydrolase</fullName>
    </submittedName>
</protein>
<dbReference type="InterPro" id="IPR023214">
    <property type="entry name" value="HAD_sf"/>
</dbReference>
<name>A0ABV4CI72_9PSEU</name>
<dbReference type="Gene3D" id="3.40.50.1000">
    <property type="entry name" value="HAD superfamily/HAD-like"/>
    <property type="match status" value="1"/>
</dbReference>
<keyword evidence="1 3" id="KW-0378">Hydrolase</keyword>